<dbReference type="AlphaFoldDB" id="A0A3R6YNC4"/>
<dbReference type="RefSeq" id="WP_118899229.1">
    <property type="nucleotide sequence ID" value="NZ_QOCR01000001.1"/>
</dbReference>
<keyword evidence="2" id="KW-1185">Reference proteome</keyword>
<reference evidence="1 2" key="1">
    <citation type="submission" date="2018-07" db="EMBL/GenBank/DDBJ databases">
        <title>Genome sequences of six Lactobacillus spp. isolated from bumble bee guts.</title>
        <authorList>
            <person name="Motta E.V.S."/>
            <person name="Moran N.A."/>
        </authorList>
    </citation>
    <scope>NUCLEOTIDE SEQUENCE [LARGE SCALE GENOMIC DNA]</scope>
    <source>
        <strain evidence="1 2">BI-1.1</strain>
    </source>
</reference>
<organism evidence="1 2">
    <name type="scientific">Bombilactobacillus bombi</name>
    <dbReference type="NCBI Taxonomy" id="1303590"/>
    <lineage>
        <taxon>Bacteria</taxon>
        <taxon>Bacillati</taxon>
        <taxon>Bacillota</taxon>
        <taxon>Bacilli</taxon>
        <taxon>Lactobacillales</taxon>
        <taxon>Lactobacillaceae</taxon>
        <taxon>Bombilactobacillus</taxon>
    </lineage>
</organism>
<comment type="caution">
    <text evidence="1">The sequence shown here is derived from an EMBL/GenBank/DDBJ whole genome shotgun (WGS) entry which is preliminary data.</text>
</comment>
<evidence type="ECO:0000313" key="2">
    <source>
        <dbReference type="Proteomes" id="UP000284109"/>
    </source>
</evidence>
<dbReference type="OrthoDB" id="9761532at2"/>
<gene>
    <name evidence="1" type="ORF">DS831_00050</name>
</gene>
<accession>A0A3R6YNC4</accession>
<protein>
    <submittedName>
        <fullName evidence="1">Uncharacterized protein</fullName>
    </submittedName>
</protein>
<dbReference type="Proteomes" id="UP000284109">
    <property type="component" value="Unassembled WGS sequence"/>
</dbReference>
<dbReference type="EMBL" id="QOCR01000001">
    <property type="protein sequence ID" value="RHW51767.1"/>
    <property type="molecule type" value="Genomic_DNA"/>
</dbReference>
<sequence length="381" mass="43510">MNWQKMAINAESNLTQNLEQLKQLSHPQQIITQTLKWGQNDFFKTKVITPNIGQIEYGHGEYIFAILVNDIQSRPEQVVAAYQAFKLLKNSNCSVHQRLRLIIFTDKDDENHALNDYLAREAAPGASIVTANNSPYDNTTIFYFQFLPITTPVSSCLEQVNFNLSHKVQAQLLTVNWRDIHQKWFNFINYHQIQGHLDIAERQVTVTINNIPQGSLKSQQLLCSFLLQLNLDENSQNFLQVLNYLLHHLTNPQTMKIIYHRTSGGTIQVNLKELSPEQQKSFYQRCRSLSFKYHVTFTTNYQDGNLKTNSNPLIKKVLQAYQTQTGIAADSLSLRPSVYSELLKNSFSFGNLLPNISQNQSSLITLTAIDAEILSNIASSK</sequence>
<dbReference type="Gene3D" id="3.30.70.360">
    <property type="match status" value="2"/>
</dbReference>
<evidence type="ECO:0000313" key="1">
    <source>
        <dbReference type="EMBL" id="RHW51767.1"/>
    </source>
</evidence>
<name>A0A3R6YNC4_9LACO</name>
<proteinExistence type="predicted"/>
<dbReference type="Gene3D" id="3.40.630.10">
    <property type="entry name" value="Zn peptidases"/>
    <property type="match status" value="1"/>
</dbReference>